<comment type="subcellular location">
    <subcellularLocation>
        <location evidence="1">Secreted</location>
    </subcellularLocation>
</comment>
<dbReference type="PROSITE" id="PS51233">
    <property type="entry name" value="VWFD"/>
    <property type="match status" value="1"/>
</dbReference>
<dbReference type="Pfam" id="PF00094">
    <property type="entry name" value="VWD"/>
    <property type="match status" value="1"/>
</dbReference>
<dbReference type="SUPFAM" id="SSF58113">
    <property type="entry name" value="Apolipoprotein A-I"/>
    <property type="match status" value="1"/>
</dbReference>
<evidence type="ECO:0000256" key="1">
    <source>
        <dbReference type="ARBA" id="ARBA00004613"/>
    </source>
</evidence>
<evidence type="ECO:0000259" key="5">
    <source>
        <dbReference type="PROSITE" id="PS51233"/>
    </source>
</evidence>
<dbReference type="PANTHER" id="PTHR37860:SF2">
    <property type="entry name" value="VITELLOGENIN DOMAIN-CONTAINING PROTEIN"/>
    <property type="match status" value="1"/>
</dbReference>
<comment type="caution">
    <text evidence="6">The sequence shown here is derived from an EMBL/GenBank/DDBJ whole genome shotgun (WGS) entry which is preliminary data.</text>
</comment>
<dbReference type="Gene3D" id="1.20.5.1230">
    <property type="entry name" value="Apolipoprotein A-I"/>
    <property type="match status" value="1"/>
</dbReference>
<keyword evidence="2" id="KW-0964">Secreted</keyword>
<dbReference type="InterPro" id="IPR015819">
    <property type="entry name" value="Lipid_transp_b-sht_shell"/>
</dbReference>
<dbReference type="SUPFAM" id="SSF53300">
    <property type="entry name" value="vWA-like"/>
    <property type="match status" value="1"/>
</dbReference>
<evidence type="ECO:0000313" key="6">
    <source>
        <dbReference type="EMBL" id="PIK44012.1"/>
    </source>
</evidence>
<dbReference type="InterPro" id="IPR036465">
    <property type="entry name" value="vWFA_dom_sf"/>
</dbReference>
<evidence type="ECO:0000256" key="2">
    <source>
        <dbReference type="ARBA" id="ARBA00022525"/>
    </source>
</evidence>
<accession>A0A2G8K7R8</accession>
<dbReference type="Gene3D" id="3.40.50.410">
    <property type="entry name" value="von Willebrand factor, type A domain"/>
    <property type="match status" value="1"/>
</dbReference>
<evidence type="ECO:0000256" key="3">
    <source>
        <dbReference type="ARBA" id="ARBA00023180"/>
    </source>
</evidence>
<reference evidence="6 7" key="1">
    <citation type="journal article" date="2017" name="PLoS Biol.">
        <title>The sea cucumber genome provides insights into morphological evolution and visceral regeneration.</title>
        <authorList>
            <person name="Zhang X."/>
            <person name="Sun L."/>
            <person name="Yuan J."/>
            <person name="Sun Y."/>
            <person name="Gao Y."/>
            <person name="Zhang L."/>
            <person name="Li S."/>
            <person name="Dai H."/>
            <person name="Hamel J.F."/>
            <person name="Liu C."/>
            <person name="Yu Y."/>
            <person name="Liu S."/>
            <person name="Lin W."/>
            <person name="Guo K."/>
            <person name="Jin S."/>
            <person name="Xu P."/>
            <person name="Storey K.B."/>
            <person name="Huan P."/>
            <person name="Zhang T."/>
            <person name="Zhou Y."/>
            <person name="Zhang J."/>
            <person name="Lin C."/>
            <person name="Li X."/>
            <person name="Xing L."/>
            <person name="Huo D."/>
            <person name="Sun M."/>
            <person name="Wang L."/>
            <person name="Mercier A."/>
            <person name="Li F."/>
            <person name="Yang H."/>
            <person name="Xiang J."/>
        </authorList>
    </citation>
    <scope>NUCLEOTIDE SEQUENCE [LARGE SCALE GENOMIC DNA]</scope>
    <source>
        <strain evidence="6">Shaxun</strain>
        <tissue evidence="6">Muscle</tissue>
    </source>
</reference>
<feature type="domain" description="VWFD" evidence="5">
    <location>
        <begin position="3285"/>
        <end position="3454"/>
    </location>
</feature>
<dbReference type="EMBL" id="MRZV01000808">
    <property type="protein sequence ID" value="PIK44012.1"/>
    <property type="molecule type" value="Genomic_DNA"/>
</dbReference>
<gene>
    <name evidence="6" type="ORF">BSL78_19133</name>
</gene>
<keyword evidence="7" id="KW-1185">Reference proteome</keyword>
<feature type="coiled-coil region" evidence="4">
    <location>
        <begin position="2394"/>
        <end position="2432"/>
    </location>
</feature>
<evidence type="ECO:0000256" key="4">
    <source>
        <dbReference type="SAM" id="Coils"/>
    </source>
</evidence>
<dbReference type="SMART" id="SM00216">
    <property type="entry name" value="VWD"/>
    <property type="match status" value="1"/>
</dbReference>
<dbReference type="GO" id="GO:0005576">
    <property type="term" value="C:extracellular region"/>
    <property type="evidence" value="ECO:0007669"/>
    <property type="project" value="UniProtKB-SubCell"/>
</dbReference>
<sequence>MEDAVKYQQCANPGKILGASLCMSFAYPNASYVEIAPRFPLTGPLSFNITLNNTDQTLGAYTFVAEYRQVVKGGAKPSKVPRKKNFGSIGKGSTYVPPEEVIDMITVNFTAPGDSIRRDVMTVLSFHRNKTEAKWSFDIPELNGLQIFAGLLNISDKTTGETGMHLVWNATYNEMKSSVSFTVKNSTMVGKTNYTAVFNASVEKLHYATVMQHINTGSFMITSMNETYYWDDETPIYEQLSWPVSGYAIKPEKYRTSVGLLKSLNEGPRTDTTLFISSLGQNFTVESVALSLPESYTNEITSKFENTYTDLPLVDFSYQYDKAVRMGVKETYRYLDVHRGDYALFYQEDGEKVLESNTMSRNYTFGVKATNKVLKKEFSEFGEKVLEKFGDEAYDIKPVNFNTTLHFYFNNETISEPSYFTSLNVTSSVPTSLDLTNQTRLGLGFTARLMKELSTPEKNFGYVLQLNNTIPFLLLDFSNEVRMSNSSAEGFNVSFSHQTLERKYGKHMNIDMFNLIDIYNMSLKNGFNFTSPYYNYSDEFVAAMDDIYGLVIKSQIGQKGVLLPNITDFLTDYYFTMKMWQNSSLGFHLTHKLINISTDHLIQLDGPVTNFSLSMVPFFMRDLLNKTYHSEFEAIKTTVLEVSYNITNSSLTVGNDLYVSTPYIMNVSMDHDLVLDMNRVNHSLIVMMKRPSVNFNVEHLLQGPEDSGVFTVSTLVSGNLGTFSELTTTVTGKAKYGKSLNSNLVLSSTMKTPKIANVTMGGSFIIKGMKDYTKFDVMEFGLEQEVESILGYSYLIGTAKFDTFKRLFKFSKSEAGIKGIFQSRFLNYTSESGIEASGFNDYMEFDRLNTSSAVNVTSPFMSFNINSSSEINNVQGILVASKIRSINSYHLDSVIGNADYSFGYDISDISSPLDFQKINGSSGFNITSRMVNVTTTNGLDFTGVRNIFSFDKVNGSMSWNVTSMLGNGLMSQRFELNNFQNLTFYDSAIAEMNYAMSSKYLGAARLVETYGIYESEGLLTFGEANSTIEGSVTSSWINSSLTSFGKVKKMKGLLHSNTVLGRLNYETTSRLFNMSGNMFSSTKGMDGLFKFKNIINSLSHESSTPVSNMTMDISTKWVSASGFMMHELATNTLAFNITTPIGSIGSNISHISENSEGPFQFDLTSLKAENALISRFLNMSSAGSMLAKRFESWNTFSELTITSEGLLMLLKYMNSSVGMTSSMINMNGLSFDKFYMTQNATSTSSSFAAKAMQETNINNLRGIFDFDVASTMGAMNIKNRYINFTNGMITEMLDSRKFLDFDSLRFGASTNFSLPILVLNNSVEYEILGMRKLVESEKIAAAMKSSLKSKLLSVETAAGYELLGQNALFKFERASMGANMSLSTPVVNMSTAVGSEMTDSKALFNYTTFKMGGSGSVNATIISMKAEAGVEMLNQTSLLRLTKAHLGGMMAVTSKLANMTLGTEVAVLGHDKFMHFDLFSHNATLSFVSEPETMEQRYQATMMKSTGLFRSELFEVSVNGYNTGLINSTNKFRYAVSGNAGLFIYDELHLNNVMDLNTRYVNATSTNVFSIMLANGLLTFTKGVGTTGTVVNTPVGELEVIGSVNMDDFKGFMNFTNMAMSGKVEAGKLLTGMAGAEFVNFEGPFVFERMNVSSSLETINFLVNYTGDMVVEALNGKGLFNISKALFTTSYNITTALVNETTLVHLEANDVESLTKFSRAFLTNSYEVKSLVANGTSFVHLEANDVESLTNFTKANATIAWDVKTSVMNTTSGSTLLISNVRSIFDFDLISLVSKTDLFSKPANVTTGLLYALKGVTGFLKFEEVELNGNATAETLIGNMDSVNGMSITAMDGLVKLGQMNMNTLTTVSGPLGLMQVSGEALWRNVLNVTSFKILTSQYDMKVFSKPLNVTSNGFFHVEASRNIFDVALLEGNMVHNISTPYTSTNVTSSLQLSGMDGINSFDDINLHSEIKMRTPLTDSQVVLSMAGESSWGNVVETLATTLITSKGSVEIAQLIDYENAKVSITIPSYGYIHLHGHLNEVGDEMTIKMKHMLEGKTTDLVQDFSLFVKLNQSDVIYTNFSWNPEVIAELMDISTDALNRTINFTMTLVNQTRDSYEKVMSLSYQKLAELNITVNDIIKNPRDFLEKYVNVTLYDEINDKLMEIVEFTQENPKEALKNVYDVVKATTEQAVNITLVTYGKLDERYMLQEKIDKVNKTMLDIIFYITYPKETWELVKPKLEEMLATVKESIKYDLISAKFNEIVDVPKLNLTIRKQLKELNRENLMMFVEEMKLLINTTKFTEAIDELRAVEINVGCVTFKDLADIDMETINSTYIKIKELLMLDNLKQFINISQVEKLAMQANQTLKANLDLEAWNETIRSYVDIPLLNATMVELADYIKEELNATLEDLKNKANEEVEKMKIRYEEFKVMVQDAVQGLNDTLMEVSGMNWPELKDKVSAIALQFNQTVYENVNTTKIQEILQQLKQNVTSRINMTKVDLAIEKLNTTLQVIINATKNETHPINILPVMYFDTTIFDFVDVTVLDFLNVTWVKAVNASDVYGEKAFELTKEYGQKAVELYEIYRVRALVLYKQYSNITIEKSMELYTNATILYEIYSVKLIDLVQNVSEIAVNKTGEWQIVIIDYVEKANQTLQEKYEEYYPIVSEFVSNNTEKGMIIVRNITSLLVEKSKPYAVQAIGLLTRYKNDILLQSSDVCINITTFIDDTIERLPEYQQLMLNLTEQYTELSKDLIRNVTIFANKTLNDTAEKLKLLNEWRIETMDMLIEITKNEGNCLNYYPVEWTGKTVNTLSQETWETVKVTMEQQLEQLKLTTNEKLALLEEILADKTHSINKYPIELLGMSVFEIYEDVKQNVTILVDQGKEYIEVVKVFFNESVITINETLIEYNITLERLNDTVLQVVTLMNETLIDLKNWIEVAKDQPLNLTIEQDTIVFTKKAIEYLREETGLVEKLEEYKEKVEELRLNITKFLEQTKDSTIEVLLMTKDTVVFRSTGYVEYLNNTLPGWMYRYYKVEALPFQLWNYTSVKGAETIIELSNTTKVFVQEFVSRFVHFSIDSNSLTVNFSHPFNWTSFRSLPTLTDAQIEALVITKDEIVTRLILPSKYQIERLAELIKDRYEELMTYITSQIEENRPKIEEKLSELRQKIKETRQQIEEMRAEFNWTEFKENVTMTYQEAREYVEENYPVIMAELKANVTRAIEDIKVNYPTYITRVKEIAGNITEQLKKYQEEFPETVSQLLAKVADLTRDLYLPTDLPPLVKPWTYTGMIFGTGHVMTFDGHVYEFPSYEDSACTYVLARDFVDGNFTLLVKELSTTLVLKTCTVTVDDKGLFFINGNPEPQSPPFVTPSRDVIVTRDGPWINVTTTYGIELKCNEDNFMCIYRLSGWYYSKTQGLLGNLDTEHFNEFIKPDGTVTPSLVDFANSYEVSGLAECQIALPEDAAVPDLSCYTADQNSLKAECEAAFNQELSYLTPIFDIINPEPFLEACRNNAEKCRPTVEMVNPYINLARVEGVFVDIPGCADPVRTEPCTYSRPPVTTADIVFVISESASMTNGISKEGLIVNLANLYISIRSNYPDSNFAMVAFGGRDYDHCAPHLHSHEMESFTNDNFGNAVESLEFCEDEESCACSPRKGDALKAIKYASQLALRPSAGKIFILIDADNSKEYLETERDEAVNTLSYNGITFNVISTYNRLEKTIGKVPIIGVNYDGSVLFNKRSSAESITEVLDTPKGTYAKLATATDGAMMHIKYVKDETTTTDLKLIMKKLFRTQLVSYAEKTVVCKSVRDYYGRPSSLCAQI</sequence>
<name>A0A2G8K7R8_STIJA</name>
<evidence type="ECO:0000313" key="7">
    <source>
        <dbReference type="Proteomes" id="UP000230750"/>
    </source>
</evidence>
<protein>
    <recommendedName>
        <fullName evidence="5">VWFD domain-containing protein</fullName>
    </recommendedName>
</protein>
<feature type="coiled-coil region" evidence="4">
    <location>
        <begin position="3146"/>
        <end position="3180"/>
    </location>
</feature>
<dbReference type="Pfam" id="PF06448">
    <property type="entry name" value="DUF1081"/>
    <property type="match status" value="1"/>
</dbReference>
<dbReference type="OrthoDB" id="6095501at2759"/>
<keyword evidence="3" id="KW-0325">Glycoprotein</keyword>
<keyword evidence="4" id="KW-0175">Coiled coil</keyword>
<proteinExistence type="predicted"/>
<dbReference type="Proteomes" id="UP000230750">
    <property type="component" value="Unassembled WGS sequence"/>
</dbReference>
<dbReference type="PANTHER" id="PTHR37860">
    <property type="entry name" value="AGAP008810-PA"/>
    <property type="match status" value="1"/>
</dbReference>
<dbReference type="InterPro" id="IPR009454">
    <property type="entry name" value="Lipid_transpt_open_b-sht"/>
</dbReference>
<dbReference type="SUPFAM" id="SSF56968">
    <property type="entry name" value="Lipovitellin-phosvitin complex, beta-sheet shell regions"/>
    <property type="match status" value="1"/>
</dbReference>
<organism evidence="6 7">
    <name type="scientific">Stichopus japonicus</name>
    <name type="common">Sea cucumber</name>
    <dbReference type="NCBI Taxonomy" id="307972"/>
    <lineage>
        <taxon>Eukaryota</taxon>
        <taxon>Metazoa</taxon>
        <taxon>Echinodermata</taxon>
        <taxon>Eleutherozoa</taxon>
        <taxon>Echinozoa</taxon>
        <taxon>Holothuroidea</taxon>
        <taxon>Aspidochirotacea</taxon>
        <taxon>Aspidochirotida</taxon>
        <taxon>Stichopodidae</taxon>
        <taxon>Apostichopus</taxon>
    </lineage>
</organism>
<feature type="coiled-coil region" evidence="4">
    <location>
        <begin position="2963"/>
        <end position="2993"/>
    </location>
</feature>
<dbReference type="GO" id="GO:0005319">
    <property type="term" value="F:lipid transporter activity"/>
    <property type="evidence" value="ECO:0007669"/>
    <property type="project" value="InterPro"/>
</dbReference>
<dbReference type="InterPro" id="IPR001846">
    <property type="entry name" value="VWF_type-D"/>
</dbReference>
<dbReference type="STRING" id="307972.A0A2G8K7R8"/>